<accession>A0A9D4H3K0</accession>
<reference evidence="1" key="1">
    <citation type="journal article" date="2019" name="bioRxiv">
        <title>The Genome of the Zebra Mussel, Dreissena polymorpha: A Resource for Invasive Species Research.</title>
        <authorList>
            <person name="McCartney M.A."/>
            <person name="Auch B."/>
            <person name="Kono T."/>
            <person name="Mallez S."/>
            <person name="Zhang Y."/>
            <person name="Obille A."/>
            <person name="Becker A."/>
            <person name="Abrahante J.E."/>
            <person name="Garbe J."/>
            <person name="Badalamenti J.P."/>
            <person name="Herman A."/>
            <person name="Mangelson H."/>
            <person name="Liachko I."/>
            <person name="Sullivan S."/>
            <person name="Sone E.D."/>
            <person name="Koren S."/>
            <person name="Silverstein K.A.T."/>
            <person name="Beckman K.B."/>
            <person name="Gohl D.M."/>
        </authorList>
    </citation>
    <scope>NUCLEOTIDE SEQUENCE</scope>
    <source>
        <strain evidence="1">Duluth1</strain>
        <tissue evidence="1">Whole animal</tissue>
    </source>
</reference>
<name>A0A9D4H3K0_DREPO</name>
<dbReference type="AlphaFoldDB" id="A0A9D4H3K0"/>
<organism evidence="1 2">
    <name type="scientific">Dreissena polymorpha</name>
    <name type="common">Zebra mussel</name>
    <name type="synonym">Mytilus polymorpha</name>
    <dbReference type="NCBI Taxonomy" id="45954"/>
    <lineage>
        <taxon>Eukaryota</taxon>
        <taxon>Metazoa</taxon>
        <taxon>Spiralia</taxon>
        <taxon>Lophotrochozoa</taxon>
        <taxon>Mollusca</taxon>
        <taxon>Bivalvia</taxon>
        <taxon>Autobranchia</taxon>
        <taxon>Heteroconchia</taxon>
        <taxon>Euheterodonta</taxon>
        <taxon>Imparidentia</taxon>
        <taxon>Neoheterodontei</taxon>
        <taxon>Myida</taxon>
        <taxon>Dreissenoidea</taxon>
        <taxon>Dreissenidae</taxon>
        <taxon>Dreissena</taxon>
    </lineage>
</organism>
<evidence type="ECO:0000313" key="2">
    <source>
        <dbReference type="Proteomes" id="UP000828390"/>
    </source>
</evidence>
<keyword evidence="2" id="KW-1185">Reference proteome</keyword>
<gene>
    <name evidence="1" type="ORF">DPMN_128266</name>
</gene>
<sequence>MTETISRGRLRPLWVVFLRTEPQGCSLYQKQTTLMDIIKGRVYVEAKVGHETIFTIEEEKKLYDQVTYMAEIGFG</sequence>
<dbReference type="EMBL" id="JAIWYP010000005">
    <property type="protein sequence ID" value="KAH3826364.1"/>
    <property type="molecule type" value="Genomic_DNA"/>
</dbReference>
<evidence type="ECO:0000313" key="1">
    <source>
        <dbReference type="EMBL" id="KAH3826364.1"/>
    </source>
</evidence>
<reference evidence="1" key="2">
    <citation type="submission" date="2020-11" db="EMBL/GenBank/DDBJ databases">
        <authorList>
            <person name="McCartney M.A."/>
            <person name="Auch B."/>
            <person name="Kono T."/>
            <person name="Mallez S."/>
            <person name="Becker A."/>
            <person name="Gohl D.M."/>
            <person name="Silverstein K.A.T."/>
            <person name="Koren S."/>
            <person name="Bechman K.B."/>
            <person name="Herman A."/>
            <person name="Abrahante J.E."/>
            <person name="Garbe J."/>
        </authorList>
    </citation>
    <scope>NUCLEOTIDE SEQUENCE</scope>
    <source>
        <strain evidence="1">Duluth1</strain>
        <tissue evidence="1">Whole animal</tissue>
    </source>
</reference>
<protein>
    <submittedName>
        <fullName evidence="1">Uncharacterized protein</fullName>
    </submittedName>
</protein>
<dbReference type="Proteomes" id="UP000828390">
    <property type="component" value="Unassembled WGS sequence"/>
</dbReference>
<proteinExistence type="predicted"/>
<comment type="caution">
    <text evidence="1">The sequence shown here is derived from an EMBL/GenBank/DDBJ whole genome shotgun (WGS) entry which is preliminary data.</text>
</comment>